<dbReference type="InterPro" id="IPR058548">
    <property type="entry name" value="MlaB-like_STAS"/>
</dbReference>
<evidence type="ECO:0000313" key="2">
    <source>
        <dbReference type="EMBL" id="QEV49811.1"/>
    </source>
</evidence>
<keyword evidence="3" id="KW-1185">Reference proteome</keyword>
<sequence length="122" mass="12352">MSSGGPGSHPCVEITRLVLPGPAPTRRDAALLCARLTQLYEDGADAVECDVGAVTAPDLALVEALARLRLAARGRPLRVVGASPALRALLGLVGLLQLLGEAEEGEPAGGVQEGVQSGDPPV</sequence>
<dbReference type="Pfam" id="PF13466">
    <property type="entry name" value="STAS_2"/>
    <property type="match status" value="1"/>
</dbReference>
<dbReference type="Proteomes" id="UP000325563">
    <property type="component" value="Chromosome"/>
</dbReference>
<organism evidence="2 3">
    <name type="scientific">Streptomyces vinaceus</name>
    <dbReference type="NCBI Taxonomy" id="1960"/>
    <lineage>
        <taxon>Bacteria</taxon>
        <taxon>Bacillati</taxon>
        <taxon>Actinomycetota</taxon>
        <taxon>Actinomycetes</taxon>
        <taxon>Kitasatosporales</taxon>
        <taxon>Streptomycetaceae</taxon>
        <taxon>Streptomyces</taxon>
    </lineage>
</organism>
<dbReference type="EMBL" id="CP023692">
    <property type="protein sequence ID" value="QEV49811.1"/>
    <property type="molecule type" value="Genomic_DNA"/>
</dbReference>
<evidence type="ECO:0000259" key="1">
    <source>
        <dbReference type="Pfam" id="PF13466"/>
    </source>
</evidence>
<dbReference type="KEGG" id="svn:CP980_13045"/>
<evidence type="ECO:0000313" key="3">
    <source>
        <dbReference type="Proteomes" id="UP000325563"/>
    </source>
</evidence>
<accession>A0A5J6JIY6</accession>
<reference evidence="2 3" key="1">
    <citation type="submission" date="2017-09" db="EMBL/GenBank/DDBJ databases">
        <authorList>
            <person name="Lee N."/>
            <person name="Cho B.-K."/>
        </authorList>
    </citation>
    <scope>NUCLEOTIDE SEQUENCE [LARGE SCALE GENOMIC DNA]</scope>
    <source>
        <strain evidence="2 3">ATCC 27476</strain>
    </source>
</reference>
<feature type="domain" description="MlaB-like STAS" evidence="1">
    <location>
        <begin position="25"/>
        <end position="95"/>
    </location>
</feature>
<dbReference type="Gene3D" id="3.30.750.24">
    <property type="entry name" value="STAS domain"/>
    <property type="match status" value="1"/>
</dbReference>
<dbReference type="AlphaFoldDB" id="A0A5J6JIY6"/>
<name>A0A5J6JIY6_STRVI</name>
<dbReference type="SUPFAM" id="SSF52091">
    <property type="entry name" value="SpoIIaa-like"/>
    <property type="match status" value="1"/>
</dbReference>
<gene>
    <name evidence="2" type="ORF">CP980_13045</name>
</gene>
<dbReference type="InterPro" id="IPR036513">
    <property type="entry name" value="STAS_dom_sf"/>
</dbReference>
<proteinExistence type="predicted"/>
<protein>
    <submittedName>
        <fullName evidence="2">STAS domain-containing protein</fullName>
    </submittedName>
</protein>